<evidence type="ECO:0000313" key="2">
    <source>
        <dbReference type="Proteomes" id="UP001162992"/>
    </source>
</evidence>
<dbReference type="Proteomes" id="UP001162992">
    <property type="component" value="Chromosome 18"/>
</dbReference>
<dbReference type="EMBL" id="CM055109">
    <property type="protein sequence ID" value="KAJ7522611.1"/>
    <property type="molecule type" value="Genomic_DNA"/>
</dbReference>
<gene>
    <name evidence="1" type="ORF">O6H91_18G019500</name>
</gene>
<keyword evidence="2" id="KW-1185">Reference proteome</keyword>
<organism evidence="1 2">
    <name type="scientific">Diphasiastrum complanatum</name>
    <name type="common">Issler's clubmoss</name>
    <name type="synonym">Lycopodium complanatum</name>
    <dbReference type="NCBI Taxonomy" id="34168"/>
    <lineage>
        <taxon>Eukaryota</taxon>
        <taxon>Viridiplantae</taxon>
        <taxon>Streptophyta</taxon>
        <taxon>Embryophyta</taxon>
        <taxon>Tracheophyta</taxon>
        <taxon>Lycopodiopsida</taxon>
        <taxon>Lycopodiales</taxon>
        <taxon>Lycopodiaceae</taxon>
        <taxon>Lycopodioideae</taxon>
        <taxon>Diphasiastrum</taxon>
    </lineage>
</organism>
<accession>A0ACC2AYI9</accession>
<name>A0ACC2AYI9_DIPCM</name>
<comment type="caution">
    <text evidence="1">The sequence shown here is derived from an EMBL/GenBank/DDBJ whole genome shotgun (WGS) entry which is preliminary data.</text>
</comment>
<evidence type="ECO:0000313" key="1">
    <source>
        <dbReference type="EMBL" id="KAJ7522611.1"/>
    </source>
</evidence>
<protein>
    <submittedName>
        <fullName evidence="1">Uncharacterized protein</fullName>
    </submittedName>
</protein>
<proteinExistence type="predicted"/>
<sequence>MGRPPAHVCKLVSGSVIPPGAAKAFQHFAGEQLVEPLRRLVVWGAGTFSRKAFGDLLKQVLPLSLFRSVIKWQDVTQPGGTKFRRFDVYIRGDTHDFLEAIRCYRKLRLFACVYRNYHDRGGRCRPVPPMPKVRQEVNGLMTLNINGISGRWTEVALLLRRERLACLALQETQAYAGSWPLNFHKYFVFERRACKGDTGERGVALAIHKSLAAFPVGVEHPSWILV</sequence>
<reference evidence="2" key="1">
    <citation type="journal article" date="2024" name="Proc. Natl. Acad. Sci. U.S.A.">
        <title>Extraordinary preservation of gene collinearity over three hundred million years revealed in homosporous lycophytes.</title>
        <authorList>
            <person name="Li C."/>
            <person name="Wickell D."/>
            <person name="Kuo L.Y."/>
            <person name="Chen X."/>
            <person name="Nie B."/>
            <person name="Liao X."/>
            <person name="Peng D."/>
            <person name="Ji J."/>
            <person name="Jenkins J."/>
            <person name="Williams M."/>
            <person name="Shu S."/>
            <person name="Plott C."/>
            <person name="Barry K."/>
            <person name="Rajasekar S."/>
            <person name="Grimwood J."/>
            <person name="Han X."/>
            <person name="Sun S."/>
            <person name="Hou Z."/>
            <person name="He W."/>
            <person name="Dai G."/>
            <person name="Sun C."/>
            <person name="Schmutz J."/>
            <person name="Leebens-Mack J.H."/>
            <person name="Li F.W."/>
            <person name="Wang L."/>
        </authorList>
    </citation>
    <scope>NUCLEOTIDE SEQUENCE [LARGE SCALE GENOMIC DNA]</scope>
    <source>
        <strain evidence="2">cv. PW_Plant_1</strain>
    </source>
</reference>